<dbReference type="Proteomes" id="UP000275385">
    <property type="component" value="Unassembled WGS sequence"/>
</dbReference>
<name>A0A420XXS1_9PEZI</name>
<sequence length="60" mass="6337">MPSTDAPQQQQPMELPEVNGTITQQPTAEPKPEATQDVSLRGGFYESCSCCGVGESCACC</sequence>
<evidence type="ECO:0000313" key="3">
    <source>
        <dbReference type="Proteomes" id="UP000275385"/>
    </source>
</evidence>
<organism evidence="2 3">
    <name type="scientific">Coniochaeta pulveracea</name>
    <dbReference type="NCBI Taxonomy" id="177199"/>
    <lineage>
        <taxon>Eukaryota</taxon>
        <taxon>Fungi</taxon>
        <taxon>Dikarya</taxon>
        <taxon>Ascomycota</taxon>
        <taxon>Pezizomycotina</taxon>
        <taxon>Sordariomycetes</taxon>
        <taxon>Sordariomycetidae</taxon>
        <taxon>Coniochaetales</taxon>
        <taxon>Coniochaetaceae</taxon>
        <taxon>Coniochaeta</taxon>
    </lineage>
</organism>
<accession>A0A420XXS1</accession>
<protein>
    <submittedName>
        <fullName evidence="2">Uncharacterized protein</fullName>
    </submittedName>
</protein>
<feature type="compositionally biased region" description="Polar residues" evidence="1">
    <location>
        <begin position="1"/>
        <end position="12"/>
    </location>
</feature>
<dbReference type="EMBL" id="QVQW01000113">
    <property type="protein sequence ID" value="RKU40248.1"/>
    <property type="molecule type" value="Genomic_DNA"/>
</dbReference>
<reference evidence="2 3" key="1">
    <citation type="submission" date="2018-08" db="EMBL/GenBank/DDBJ databases">
        <title>Draft genome of the lignicolous fungus Coniochaeta pulveracea.</title>
        <authorList>
            <person name="Borstlap C.J."/>
            <person name="De Witt R.N."/>
            <person name="Botha A."/>
            <person name="Volschenk H."/>
        </authorList>
    </citation>
    <scope>NUCLEOTIDE SEQUENCE [LARGE SCALE GENOMIC DNA]</scope>
    <source>
        <strain evidence="2 3">CAB683</strain>
    </source>
</reference>
<feature type="region of interest" description="Disordered" evidence="1">
    <location>
        <begin position="1"/>
        <end position="36"/>
    </location>
</feature>
<dbReference type="OrthoDB" id="5242790at2759"/>
<evidence type="ECO:0000313" key="2">
    <source>
        <dbReference type="EMBL" id="RKU40248.1"/>
    </source>
</evidence>
<evidence type="ECO:0000256" key="1">
    <source>
        <dbReference type="SAM" id="MobiDB-lite"/>
    </source>
</evidence>
<proteinExistence type="predicted"/>
<comment type="caution">
    <text evidence="2">The sequence shown here is derived from an EMBL/GenBank/DDBJ whole genome shotgun (WGS) entry which is preliminary data.</text>
</comment>
<keyword evidence="3" id="KW-1185">Reference proteome</keyword>
<dbReference type="AlphaFoldDB" id="A0A420XXS1"/>
<gene>
    <name evidence="2" type="ORF">DL546_002345</name>
</gene>